<evidence type="ECO:0000313" key="2">
    <source>
        <dbReference type="Proteomes" id="UP000521358"/>
    </source>
</evidence>
<dbReference type="EMBL" id="JAAVMB010000001">
    <property type="protein sequence ID" value="NKC66527.1"/>
    <property type="molecule type" value="Genomic_DNA"/>
</dbReference>
<gene>
    <name evidence="1" type="ORF">HED35_00355</name>
</gene>
<proteinExistence type="predicted"/>
<dbReference type="AlphaFoldDB" id="A0A7X6D695"/>
<evidence type="ECO:0000313" key="1">
    <source>
        <dbReference type="EMBL" id="NKC66527.1"/>
    </source>
</evidence>
<organism evidence="1 2">
    <name type="scientific">Vagococcus fluvialis</name>
    <dbReference type="NCBI Taxonomy" id="2738"/>
    <lineage>
        <taxon>Bacteria</taxon>
        <taxon>Bacillati</taxon>
        <taxon>Bacillota</taxon>
        <taxon>Bacilli</taxon>
        <taxon>Lactobacillales</taxon>
        <taxon>Enterococcaceae</taxon>
        <taxon>Vagococcus</taxon>
    </lineage>
</organism>
<reference evidence="1 2" key="1">
    <citation type="submission" date="2020-03" db="EMBL/GenBank/DDBJ databases">
        <title>Bacterial samples isolated from urine from healthy bovine heifers (Gyr breed).</title>
        <authorList>
            <person name="Giannattasio-Ferraz S."/>
            <person name="Maskeri L."/>
            <person name="Penido A."/>
            <person name="Barbosa-Stancioli E.F."/>
            <person name="Putonti C."/>
        </authorList>
    </citation>
    <scope>NUCLEOTIDE SEQUENCE [LARGE SCALE GENOMIC DNA]</scope>
    <source>
        <strain evidence="1 2">UFMG-H7</strain>
    </source>
</reference>
<name>A0A7X6D695_9ENTE</name>
<dbReference type="Proteomes" id="UP000521358">
    <property type="component" value="Unassembled WGS sequence"/>
</dbReference>
<accession>A0A7X6D695</accession>
<comment type="caution">
    <text evidence="1">The sequence shown here is derived from an EMBL/GenBank/DDBJ whole genome shotgun (WGS) entry which is preliminary data.</text>
</comment>
<dbReference type="RefSeq" id="WP_167805931.1">
    <property type="nucleotide sequence ID" value="NZ_JAAVMB010000001.1"/>
</dbReference>
<protein>
    <submittedName>
        <fullName evidence="1">Uncharacterized protein</fullName>
    </submittedName>
</protein>
<sequence>MTYYDKSMNYLNEFFELVPISANRLPDFHLKILTENAVNSIIGQQYQLTSENVDFKFYQIKKTVDNCLYFSEEESSFFSHPLINPEEFNEDTLLVGLEKTIGIIDCGSNRLFMELLLNQGYTLEDFQNKELALDYKATRKVFTELYTLSHIPKSHPIHQALASKK</sequence>